<name>A0ABR6XQS3_9BURK</name>
<evidence type="ECO:0000259" key="1">
    <source>
        <dbReference type="PROSITE" id="PS51459"/>
    </source>
</evidence>
<protein>
    <submittedName>
        <fullName evidence="2">Fic family protein</fullName>
    </submittedName>
</protein>
<dbReference type="EMBL" id="JACOFU010000003">
    <property type="protein sequence ID" value="MBC3831835.1"/>
    <property type="molecule type" value="Genomic_DNA"/>
</dbReference>
<comment type="caution">
    <text evidence="2">The sequence shown here is derived from an EMBL/GenBank/DDBJ whole genome shotgun (WGS) entry which is preliminary data.</text>
</comment>
<dbReference type="Proteomes" id="UP000643610">
    <property type="component" value="Unassembled WGS sequence"/>
</dbReference>
<dbReference type="RefSeq" id="WP_186890862.1">
    <property type="nucleotide sequence ID" value="NZ_JACOFU010000003.1"/>
</dbReference>
<accession>A0ABR6XQS3</accession>
<evidence type="ECO:0000313" key="2">
    <source>
        <dbReference type="EMBL" id="MBC3831835.1"/>
    </source>
</evidence>
<proteinExistence type="predicted"/>
<sequence length="453" mass="51683">MNIKETLNEVDRVQLEIDTVRPISSEQEARVFQKFRLEWNYHSNAIEGNSLTYGETRAFIMHGLTAKGKPFKDYLDIRGHNQVIDVLVDFIRNKEDLTEADIREIHKILLVEPYESYSISHNGLRTTRQIEIGKYKTTANHVLTSTGETYFFASPEETPSKMADLVRWFREERELKRLHPVTLAASFHYQFVAIHPFDDGNGRMARILMNLILMQLGYLPVVLKLEKKSEYFLALQKADAGEIDEFVIFVAEALIESGNIFMKAARGEPIDELGDFDKKIYLLRQAIETESGGSEDQKTQEKQNFLVSGMVSSIFEGVGSRFVQIDPLFALKKLHIIYQNEGKTGIIKDKPIHQLVEQLITESSTKPLTTIQLFYHAQGFIKNSSESFLLSIVIYFNLNNFSISFQTTGTLELEIFRAGYSTFPDDTDVLRVTKVILDSVVGGLEKLANKKSN</sequence>
<reference evidence="2 3" key="1">
    <citation type="submission" date="2020-08" db="EMBL/GenBank/DDBJ databases">
        <title>Novel species isolated from subtropical streams in China.</title>
        <authorList>
            <person name="Lu H."/>
        </authorList>
    </citation>
    <scope>NUCLEOTIDE SEQUENCE [LARGE SCALE GENOMIC DNA]</scope>
    <source>
        <strain evidence="2 3">KCTC 52442</strain>
    </source>
</reference>
<dbReference type="Pfam" id="PF02661">
    <property type="entry name" value="Fic"/>
    <property type="match status" value="1"/>
</dbReference>
<gene>
    <name evidence="2" type="ORF">H8K33_09970</name>
</gene>
<dbReference type="PANTHER" id="PTHR13504">
    <property type="entry name" value="FIDO DOMAIN-CONTAINING PROTEIN DDB_G0283145"/>
    <property type="match status" value="1"/>
</dbReference>
<dbReference type="SUPFAM" id="SSF140931">
    <property type="entry name" value="Fic-like"/>
    <property type="match status" value="1"/>
</dbReference>
<dbReference type="Gene3D" id="1.10.3290.10">
    <property type="entry name" value="Fido-like domain"/>
    <property type="match status" value="1"/>
</dbReference>
<dbReference type="InterPro" id="IPR040198">
    <property type="entry name" value="Fido_containing"/>
</dbReference>
<dbReference type="InterPro" id="IPR036597">
    <property type="entry name" value="Fido-like_dom_sf"/>
</dbReference>
<dbReference type="PROSITE" id="PS51459">
    <property type="entry name" value="FIDO"/>
    <property type="match status" value="1"/>
</dbReference>
<keyword evidence="3" id="KW-1185">Reference proteome</keyword>
<dbReference type="PANTHER" id="PTHR13504:SF38">
    <property type="entry name" value="FIDO DOMAIN-CONTAINING PROTEIN"/>
    <property type="match status" value="1"/>
</dbReference>
<feature type="domain" description="Fido" evidence="1">
    <location>
        <begin position="97"/>
        <end position="252"/>
    </location>
</feature>
<dbReference type="InterPro" id="IPR003812">
    <property type="entry name" value="Fido"/>
</dbReference>
<evidence type="ECO:0000313" key="3">
    <source>
        <dbReference type="Proteomes" id="UP000643610"/>
    </source>
</evidence>
<organism evidence="2 3">
    <name type="scientific">Undibacterium amnicola</name>
    <dbReference type="NCBI Taxonomy" id="1834038"/>
    <lineage>
        <taxon>Bacteria</taxon>
        <taxon>Pseudomonadati</taxon>
        <taxon>Pseudomonadota</taxon>
        <taxon>Betaproteobacteria</taxon>
        <taxon>Burkholderiales</taxon>
        <taxon>Oxalobacteraceae</taxon>
        <taxon>Undibacterium</taxon>
    </lineage>
</organism>